<organism evidence="1 2">
    <name type="scientific">Plasmodium malariae</name>
    <dbReference type="NCBI Taxonomy" id="5858"/>
    <lineage>
        <taxon>Eukaryota</taxon>
        <taxon>Sar</taxon>
        <taxon>Alveolata</taxon>
        <taxon>Apicomplexa</taxon>
        <taxon>Aconoidasida</taxon>
        <taxon>Haemosporida</taxon>
        <taxon>Plasmodiidae</taxon>
        <taxon>Plasmodium</taxon>
        <taxon>Plasmodium (Plasmodium)</taxon>
    </lineage>
</organism>
<proteinExistence type="predicted"/>
<dbReference type="AlphaFoldDB" id="A0A1A8WZF1"/>
<evidence type="ECO:0000313" key="2">
    <source>
        <dbReference type="Proteomes" id="UP000078597"/>
    </source>
</evidence>
<sequence>MSEDTNLGQSCVCDDASLIVKNKNSEEEVYYACENQEQWVNEEITYFTNKEQAVDLSFITRMLNKY</sequence>
<reference evidence="2" key="1">
    <citation type="submission" date="2016-05" db="EMBL/GenBank/DDBJ databases">
        <authorList>
            <person name="Naeem Raeece"/>
        </authorList>
    </citation>
    <scope>NUCLEOTIDE SEQUENCE [LARGE SCALE GENOMIC DNA]</scope>
</reference>
<protein>
    <submittedName>
        <fullName evidence="1">Uncharacterized protein</fullName>
    </submittedName>
</protein>
<accession>A0A1A8WZF1</accession>
<evidence type="ECO:0000313" key="1">
    <source>
        <dbReference type="EMBL" id="SBS96811.1"/>
    </source>
</evidence>
<dbReference type="EMBL" id="FLQW01004363">
    <property type="protein sequence ID" value="SBS96811.1"/>
    <property type="molecule type" value="Genomic_DNA"/>
</dbReference>
<name>A0A1A8WZF1_PLAMA</name>
<gene>
    <name evidence="1" type="ORF">PMALA_057080</name>
</gene>
<dbReference type="Proteomes" id="UP000078597">
    <property type="component" value="Unassembled WGS sequence"/>
</dbReference>